<reference evidence="4" key="1">
    <citation type="journal article" date="2016" name="Nature">
        <title>The genome of the seagrass Zostera marina reveals angiosperm adaptation to the sea.</title>
        <authorList>
            <person name="Olsen J.L."/>
            <person name="Rouze P."/>
            <person name="Verhelst B."/>
            <person name="Lin Y.-C."/>
            <person name="Bayer T."/>
            <person name="Collen J."/>
            <person name="Dattolo E."/>
            <person name="De Paoli E."/>
            <person name="Dittami S."/>
            <person name="Maumus F."/>
            <person name="Michel G."/>
            <person name="Kersting A."/>
            <person name="Lauritano C."/>
            <person name="Lohaus R."/>
            <person name="Toepel M."/>
            <person name="Tonon T."/>
            <person name="Vanneste K."/>
            <person name="Amirebrahimi M."/>
            <person name="Brakel J."/>
            <person name="Bostroem C."/>
            <person name="Chovatia M."/>
            <person name="Grimwood J."/>
            <person name="Jenkins J.W."/>
            <person name="Jueterbock A."/>
            <person name="Mraz A."/>
            <person name="Stam W.T."/>
            <person name="Tice H."/>
            <person name="Bornberg-Bauer E."/>
            <person name="Green P.J."/>
            <person name="Pearson G.A."/>
            <person name="Procaccini G."/>
            <person name="Duarte C.M."/>
            <person name="Schmutz J."/>
            <person name="Reusch T.B.H."/>
            <person name="Van de Peer Y."/>
        </authorList>
    </citation>
    <scope>NUCLEOTIDE SEQUENCE [LARGE SCALE GENOMIC DNA]</scope>
    <source>
        <strain evidence="4">cv. Finnish</strain>
    </source>
</reference>
<dbReference type="STRING" id="29655.A0A0K9PRR7"/>
<evidence type="ECO:0000313" key="4">
    <source>
        <dbReference type="Proteomes" id="UP000036987"/>
    </source>
</evidence>
<dbReference type="InterPro" id="IPR045040">
    <property type="entry name" value="PORR_fam"/>
</dbReference>
<evidence type="ECO:0000313" key="3">
    <source>
        <dbReference type="EMBL" id="KMZ71634.1"/>
    </source>
</evidence>
<dbReference type="OMA" id="ILYKCRS"/>
<gene>
    <name evidence="3" type="ORF">ZOSMA_178G00220</name>
</gene>
<dbReference type="OrthoDB" id="689415at2759"/>
<protein>
    <submittedName>
        <fullName evidence="3">Ubiquitin carboxyl-terminal hydrolase family protein</fullName>
    </submittedName>
</protein>
<dbReference type="Pfam" id="PF11955">
    <property type="entry name" value="PORR"/>
    <property type="match status" value="1"/>
</dbReference>
<feature type="compositionally biased region" description="Acidic residues" evidence="1">
    <location>
        <begin position="395"/>
        <end position="415"/>
    </location>
</feature>
<dbReference type="GO" id="GO:0016787">
    <property type="term" value="F:hydrolase activity"/>
    <property type="evidence" value="ECO:0007669"/>
    <property type="project" value="UniProtKB-KW"/>
</dbReference>
<dbReference type="EMBL" id="LFYR01000667">
    <property type="protein sequence ID" value="KMZ71634.1"/>
    <property type="molecule type" value="Genomic_DNA"/>
</dbReference>
<feature type="region of interest" description="Disordered" evidence="1">
    <location>
        <begin position="387"/>
        <end position="415"/>
    </location>
</feature>
<name>A0A0K9PRR7_ZOSMR</name>
<dbReference type="PANTHER" id="PTHR31476">
    <property type="entry name" value="PROTEIN WHAT'S THIS FACTOR 1 HOMOLOG, CHLOROPLASTIC"/>
    <property type="match status" value="1"/>
</dbReference>
<dbReference type="Proteomes" id="UP000036987">
    <property type="component" value="Unassembled WGS sequence"/>
</dbReference>
<proteinExistence type="predicted"/>
<feature type="domain" description="PORR" evidence="2">
    <location>
        <begin position="56"/>
        <end position="383"/>
    </location>
</feature>
<dbReference type="PANTHER" id="PTHR31476:SF2">
    <property type="entry name" value="UBIQUITIN CARBOXYL-TERMINAL HYDROLASE FAMILY PROTEIN"/>
    <property type="match status" value="1"/>
</dbReference>
<dbReference type="InterPro" id="IPR021099">
    <property type="entry name" value="PORR_domain"/>
</dbReference>
<keyword evidence="3" id="KW-0378">Hydrolase</keyword>
<comment type="caution">
    <text evidence="3">The sequence shown here is derived from an EMBL/GenBank/DDBJ whole genome shotgun (WGS) entry which is preliminary data.</text>
</comment>
<dbReference type="GO" id="GO:0003723">
    <property type="term" value="F:RNA binding"/>
    <property type="evidence" value="ECO:0007669"/>
    <property type="project" value="InterPro"/>
</dbReference>
<dbReference type="AlphaFoldDB" id="A0A0K9PRR7"/>
<organism evidence="3 4">
    <name type="scientific">Zostera marina</name>
    <name type="common">Eelgrass</name>
    <dbReference type="NCBI Taxonomy" id="29655"/>
    <lineage>
        <taxon>Eukaryota</taxon>
        <taxon>Viridiplantae</taxon>
        <taxon>Streptophyta</taxon>
        <taxon>Embryophyta</taxon>
        <taxon>Tracheophyta</taxon>
        <taxon>Spermatophyta</taxon>
        <taxon>Magnoliopsida</taxon>
        <taxon>Liliopsida</taxon>
        <taxon>Zosteraceae</taxon>
        <taxon>Zostera</taxon>
    </lineage>
</organism>
<evidence type="ECO:0000259" key="2">
    <source>
        <dbReference type="Pfam" id="PF11955"/>
    </source>
</evidence>
<keyword evidence="4" id="KW-1185">Reference proteome</keyword>
<sequence>MITTSTLLLPSTNPSNLSSISTITFVIPNPTLRYSVRPNIIRPITAAAPSSTRHIRYPLLDRHATKANRLRFVRKLTILLLSKPRHFLPLKILSRCRHYLHPTCSLLRMIFRYPAFFTLFYSPTSTTPLLCVGLTPAAVSMASEEAELKSRVAEALALKLQKLLMMTTHKRLLLDKIVHIAPDLGMPVDFRSRLCRMFPERFRVLDSERGRVLELVGWDEEVALPVRIKERLVRDDDRLIMDRPLKFKKLMLRKGLNLKRRHRDYLLRFQELGKISPYLPFKEALEAGLAEKRACAVVRELLAMTVERRTLVDHLTHFRKEMGLPNKLRGLLARHPEMFYISLKGVRDSVFLVEGYDDTGNLIEKNELVATKERLVELVKESKRMRRERRKDTSYEDGESEEDEADDDDEEEDDDLDYMFETGVGDDWEEFSDVQAADDSFVIKDEGDAIKESVEFWSNKSGGRLEGLQVW</sequence>
<evidence type="ECO:0000256" key="1">
    <source>
        <dbReference type="SAM" id="MobiDB-lite"/>
    </source>
</evidence>
<accession>A0A0K9PRR7</accession>